<dbReference type="PANTHER" id="PTHR43069">
    <property type="entry name" value="FUMARYLACETOACETASE"/>
    <property type="match status" value="1"/>
</dbReference>
<keyword evidence="11 15" id="KW-0585">Phenylalanine catabolism</keyword>
<dbReference type="InterPro" id="IPR036462">
    <property type="entry name" value="Fumarylacetoacetase_N_sf"/>
</dbReference>
<sequence>MSFVPVSPESHFPLQNLPYGIFSTSDNPRPRIGVAIGDLILDLTQVKHYFTGPALKQYQHVFDEPTLNSFMSLGRPAWREARETLQKLLSAGEPTLRDDAELRARCFVPQSSATMHLPAKIGDYTDFYSSKDHATNVGTMFRGKENALMPNWTWLPVGYHGRASSVVVSGTPIRRPNGQQRPDETKPPVFGPCKLMDIELEMAFFTGPATQLGEPIPISRAEDHIFGMVLMNDWSARDIQKWEYVPLGPFLGKNLGTSISPWVVTMDALAPFKCPNAIQDPEPLPYLKHNDPYTFDIQLEVALKGESMSQPALICRSNFKHMYWTMKQQLAHHTVTGCNINPGDLMASGTISGPTPDTFGSMLELCWKGTKPMDLGNGETRKFLQDGDEVIITGYCEGNGCRIGFGTCAGKILPALKI</sequence>
<comment type="catalytic activity">
    <reaction evidence="1 15">
        <text>4-fumarylacetoacetate + H2O = acetoacetate + fumarate + H(+)</text>
        <dbReference type="Rhea" id="RHEA:10244"/>
        <dbReference type="ChEBI" id="CHEBI:13705"/>
        <dbReference type="ChEBI" id="CHEBI:15377"/>
        <dbReference type="ChEBI" id="CHEBI:15378"/>
        <dbReference type="ChEBI" id="CHEBI:18034"/>
        <dbReference type="ChEBI" id="CHEBI:29806"/>
        <dbReference type="EC" id="3.7.1.2"/>
    </reaction>
</comment>
<dbReference type="UniPathway" id="UPA00139">
    <property type="reaction ID" value="UER00341"/>
</dbReference>
<feature type="active site" description="Proton acceptor" evidence="12">
    <location>
        <position position="133"/>
    </location>
</feature>
<feature type="binding site" evidence="14">
    <location>
        <position position="201"/>
    </location>
    <ligand>
        <name>Ca(2+)</name>
        <dbReference type="ChEBI" id="CHEBI:29108"/>
    </ligand>
</feature>
<feature type="binding site" evidence="13">
    <location>
        <position position="244"/>
    </location>
    <ligand>
        <name>substrate</name>
    </ligand>
</feature>
<evidence type="ECO:0000256" key="14">
    <source>
        <dbReference type="PIRSR" id="PIRSR605959-3"/>
    </source>
</evidence>
<feature type="binding site" evidence="14">
    <location>
        <position position="253"/>
    </location>
    <ligand>
        <name>Mg(2+)</name>
        <dbReference type="ChEBI" id="CHEBI:18420"/>
    </ligand>
</feature>
<dbReference type="GO" id="GO:0046872">
    <property type="term" value="F:metal ion binding"/>
    <property type="evidence" value="ECO:0007669"/>
    <property type="project" value="UniProtKB-UniRule"/>
</dbReference>
<dbReference type="GeneID" id="106169926"/>
<evidence type="ECO:0000256" key="2">
    <source>
        <dbReference type="ARBA" id="ARBA00004782"/>
    </source>
</evidence>
<evidence type="ECO:0000313" key="18">
    <source>
        <dbReference type="Proteomes" id="UP000085678"/>
    </source>
</evidence>
<evidence type="ECO:0000256" key="6">
    <source>
        <dbReference type="ARBA" id="ARBA00022723"/>
    </source>
</evidence>
<name>A0A1S3J5C8_LINAN</name>
<feature type="binding site" evidence="13">
    <location>
        <position position="240"/>
    </location>
    <ligand>
        <name>substrate</name>
    </ligand>
</feature>
<keyword evidence="8 14" id="KW-0106">Calcium</keyword>
<accession>A0A1S3J5C8</accession>
<dbReference type="InParanoid" id="A0A1S3J5C8"/>
<dbReference type="Gene3D" id="3.90.850.10">
    <property type="entry name" value="Fumarylacetoacetase-like, C-terminal domain"/>
    <property type="match status" value="1"/>
</dbReference>
<dbReference type="KEGG" id="lak:106169926"/>
<feature type="binding site" evidence="14">
    <location>
        <position position="199"/>
    </location>
    <ligand>
        <name>Ca(2+)</name>
        <dbReference type="ChEBI" id="CHEBI:29108"/>
    </ligand>
</feature>
<feature type="binding site" evidence="13">
    <location>
        <position position="142"/>
    </location>
    <ligand>
        <name>substrate</name>
    </ligand>
</feature>
<evidence type="ECO:0000256" key="15">
    <source>
        <dbReference type="RuleBase" id="RU366008"/>
    </source>
</evidence>
<feature type="binding site" evidence="14">
    <location>
        <position position="126"/>
    </location>
    <ligand>
        <name>Ca(2+)</name>
        <dbReference type="ChEBI" id="CHEBI:29108"/>
    </ligand>
</feature>
<dbReference type="InterPro" id="IPR036663">
    <property type="entry name" value="Fumarylacetoacetase_C_sf"/>
</dbReference>
<keyword evidence="9 14" id="KW-0460">Magnesium</keyword>
<dbReference type="InterPro" id="IPR015377">
    <property type="entry name" value="Fumarylacetoacetase_N"/>
</dbReference>
<evidence type="ECO:0000256" key="1">
    <source>
        <dbReference type="ARBA" id="ARBA00000353"/>
    </source>
</evidence>
<comment type="pathway">
    <text evidence="2 15">Amino-acid degradation; L-phenylalanine degradation; acetoacetate and fumarate from L-phenylalanine: step 6/6.</text>
</comment>
<dbReference type="Pfam" id="PF01557">
    <property type="entry name" value="FAA_hydrolase"/>
    <property type="match status" value="1"/>
</dbReference>
<reference evidence="19" key="1">
    <citation type="submission" date="2025-08" db="UniProtKB">
        <authorList>
            <consortium name="RefSeq"/>
        </authorList>
    </citation>
    <scope>IDENTIFICATION</scope>
    <source>
        <tissue evidence="19">Gonads</tissue>
    </source>
</reference>
<protein>
    <recommendedName>
        <fullName evidence="5 15">Fumarylacetoacetase</fullName>
        <ecNumber evidence="4 15">3.7.1.2</ecNumber>
    </recommendedName>
    <alternativeName>
        <fullName evidence="15">Fumarylacetoacetate hydrolase</fullName>
    </alternativeName>
</protein>
<feature type="binding site" evidence="13">
    <location>
        <position position="128"/>
    </location>
    <ligand>
        <name>substrate</name>
    </ligand>
</feature>
<evidence type="ECO:0000256" key="7">
    <source>
        <dbReference type="ARBA" id="ARBA00022801"/>
    </source>
</evidence>
<dbReference type="FunFam" id="3.90.850.10:FF:000004">
    <property type="entry name" value="Fumarylacetoacetase"/>
    <property type="match status" value="1"/>
</dbReference>
<evidence type="ECO:0000256" key="5">
    <source>
        <dbReference type="ARBA" id="ARBA00014741"/>
    </source>
</evidence>
<evidence type="ECO:0000259" key="16">
    <source>
        <dbReference type="Pfam" id="PF01557"/>
    </source>
</evidence>
<dbReference type="AlphaFoldDB" id="A0A1S3J5C8"/>
<organism evidence="18 19">
    <name type="scientific">Lingula anatina</name>
    <name type="common">Brachiopod</name>
    <name type="synonym">Lingula unguis</name>
    <dbReference type="NCBI Taxonomy" id="7574"/>
    <lineage>
        <taxon>Eukaryota</taxon>
        <taxon>Metazoa</taxon>
        <taxon>Spiralia</taxon>
        <taxon>Lophotrochozoa</taxon>
        <taxon>Brachiopoda</taxon>
        <taxon>Linguliformea</taxon>
        <taxon>Lingulata</taxon>
        <taxon>Lingulida</taxon>
        <taxon>Linguloidea</taxon>
        <taxon>Lingulidae</taxon>
        <taxon>Lingula</taxon>
    </lineage>
</organism>
<dbReference type="PANTHER" id="PTHR43069:SF2">
    <property type="entry name" value="FUMARYLACETOACETASE"/>
    <property type="match status" value="1"/>
</dbReference>
<gene>
    <name evidence="19" type="primary">LOC106169926</name>
</gene>
<dbReference type="GO" id="GO:0004334">
    <property type="term" value="F:fumarylacetoacetase activity"/>
    <property type="evidence" value="ECO:0007669"/>
    <property type="project" value="UniProtKB-UniRule"/>
</dbReference>
<keyword evidence="6 14" id="KW-0479">Metal-binding</keyword>
<keyword evidence="10 15" id="KW-0828">Tyrosine catabolism</keyword>
<dbReference type="STRING" id="7574.A0A1S3J5C8"/>
<dbReference type="GO" id="GO:0006572">
    <property type="term" value="P:L-tyrosine catabolic process"/>
    <property type="evidence" value="ECO:0007669"/>
    <property type="project" value="UniProtKB-UniRule"/>
</dbReference>
<feature type="domain" description="Fumarylacetoacetase N-terminal" evidence="17">
    <location>
        <begin position="15"/>
        <end position="118"/>
    </location>
</feature>
<dbReference type="SUPFAM" id="SSF63433">
    <property type="entry name" value="Fumarylacetoacetate hydrolase, FAH, N-terminal domain"/>
    <property type="match status" value="1"/>
</dbReference>
<dbReference type="NCBIfam" id="TIGR01266">
    <property type="entry name" value="fum_ac_acetase"/>
    <property type="match status" value="1"/>
</dbReference>
<evidence type="ECO:0000256" key="10">
    <source>
        <dbReference type="ARBA" id="ARBA00022878"/>
    </source>
</evidence>
<evidence type="ECO:0000256" key="3">
    <source>
        <dbReference type="ARBA" id="ARBA00010211"/>
    </source>
</evidence>
<feature type="domain" description="Fumarylacetoacetase-like C-terminal" evidence="16">
    <location>
        <begin position="125"/>
        <end position="409"/>
    </location>
</feature>
<feature type="binding site" evidence="14">
    <location>
        <position position="233"/>
    </location>
    <ligand>
        <name>Mg(2+)</name>
        <dbReference type="ChEBI" id="CHEBI:18420"/>
    </ligand>
</feature>
<evidence type="ECO:0000313" key="19">
    <source>
        <dbReference type="RefSeq" id="XP_013405049.1"/>
    </source>
</evidence>
<dbReference type="FunCoup" id="A0A1S3J5C8">
    <property type="interactions" value="614"/>
</dbReference>
<dbReference type="InterPro" id="IPR011234">
    <property type="entry name" value="Fumarylacetoacetase-like_C"/>
</dbReference>
<comment type="cofactor">
    <cofactor evidence="15">
        <name>Mg(2+)</name>
        <dbReference type="ChEBI" id="CHEBI:18420"/>
    </cofactor>
    <cofactor evidence="15">
        <name>Ca(2+)</name>
        <dbReference type="ChEBI" id="CHEBI:29108"/>
    </cofactor>
</comment>
<keyword evidence="18" id="KW-1185">Reference proteome</keyword>
<evidence type="ECO:0000256" key="9">
    <source>
        <dbReference type="ARBA" id="ARBA00022842"/>
    </source>
</evidence>
<keyword evidence="7 15" id="KW-0378">Hydrolase</keyword>
<dbReference type="SUPFAM" id="SSF56529">
    <property type="entry name" value="FAH"/>
    <property type="match status" value="1"/>
</dbReference>
<dbReference type="Proteomes" id="UP000085678">
    <property type="component" value="Unplaced"/>
</dbReference>
<dbReference type="RefSeq" id="XP_013405049.1">
    <property type="nucleotide sequence ID" value="XM_013549595.1"/>
</dbReference>
<evidence type="ECO:0000256" key="13">
    <source>
        <dbReference type="PIRSR" id="PIRSR605959-2"/>
    </source>
</evidence>
<dbReference type="GO" id="GO:0006559">
    <property type="term" value="P:L-phenylalanine catabolic process"/>
    <property type="evidence" value="ECO:0007669"/>
    <property type="project" value="UniProtKB-UniRule"/>
</dbReference>
<evidence type="ECO:0000256" key="12">
    <source>
        <dbReference type="PIRSR" id="PIRSR605959-1"/>
    </source>
</evidence>
<feature type="binding site" evidence="14">
    <location>
        <position position="257"/>
    </location>
    <ligand>
        <name>Mg(2+)</name>
        <dbReference type="ChEBI" id="CHEBI:18420"/>
    </ligand>
</feature>
<dbReference type="Gene3D" id="2.30.30.230">
    <property type="entry name" value="Fumarylacetoacetase, N-terminal domain"/>
    <property type="match status" value="1"/>
</dbReference>
<comment type="similarity">
    <text evidence="3 15">Belongs to the FAH family.</text>
</comment>
<dbReference type="OrthoDB" id="9971669at2759"/>
<dbReference type="Pfam" id="PF09298">
    <property type="entry name" value="FAA_hydrolase_N"/>
    <property type="match status" value="1"/>
</dbReference>
<evidence type="ECO:0000259" key="17">
    <source>
        <dbReference type="Pfam" id="PF09298"/>
    </source>
</evidence>
<dbReference type="FunFam" id="2.30.30.230:FF:000001">
    <property type="entry name" value="Fumarylacetoacetase"/>
    <property type="match status" value="1"/>
</dbReference>
<evidence type="ECO:0000256" key="4">
    <source>
        <dbReference type="ARBA" id="ARBA00012094"/>
    </source>
</evidence>
<evidence type="ECO:0000256" key="11">
    <source>
        <dbReference type="ARBA" id="ARBA00023232"/>
    </source>
</evidence>
<proteinExistence type="inferred from homology"/>
<dbReference type="GO" id="GO:1902000">
    <property type="term" value="P:homogentisate catabolic process"/>
    <property type="evidence" value="ECO:0007669"/>
    <property type="project" value="TreeGrafter"/>
</dbReference>
<dbReference type="InterPro" id="IPR005959">
    <property type="entry name" value="Fumarylacetoacetase"/>
</dbReference>
<dbReference type="EC" id="3.7.1.2" evidence="4 15"/>
<evidence type="ECO:0000256" key="8">
    <source>
        <dbReference type="ARBA" id="ARBA00022837"/>
    </source>
</evidence>
<feature type="binding site" evidence="13">
    <location>
        <position position="350"/>
    </location>
    <ligand>
        <name>substrate</name>
    </ligand>
</feature>